<dbReference type="InterPro" id="IPR008969">
    <property type="entry name" value="CarboxyPept-like_regulatory"/>
</dbReference>
<dbReference type="InterPro" id="IPR012910">
    <property type="entry name" value="Plug_dom"/>
</dbReference>
<sequence>MEKRLMTVVAGLALSTSMAFAQSQISGHVTSSEDGSPVIGASIKVAGTNTGTVTDIDGNFALNAPAGAKLEITYIGMQSKTAKASSNMKIVLDADNHSLDDVVVVAYGTAKRQSITGSVTAVDSKEIENRISTSVTGALEGAAPGVQVNNSYGEPGKAPKIHIRGVGTLVKDADQPLYVVDGTAFDGNISELNPNDIESMSVLKDAASAALYGNRAANGVILITTKRAKYGIKPTINLQINNGVYTRGIAEYERLNADQWMEASWTAMKNYAMSGSMGLDAAAAAQYATTHLISDYAKRNIYNAANDALFDANGKLIASRLAGYDDLDWEDGVERTGHRQEYNVSGAVSGEKFNVYASAGYLNEKGYTKNSSFERFTGRINSKFNPSKWFEGGLNLSANVSNRQYNDAAEDAGSLYANPFSTCRYMAPIYPMYMHNADGSYALDENGEKQFDTTSEYLSNRNIAYEMTADKDKTRRAVIDAQVYAKINLPYDFSVMVKGNGNNTTSNRLNYNNPNIGDGAANNGRLIFYDYQYATYTAQELLTWNHSYGKNSVDVLAGHENYSWQRKINHGMNTNMAVDDNFTLGNFLTNSYLKGFDDEYKTESYLGRIRYNYDEKYFADFSYRRDGSSRFAKDARWGNFFSFGLNWNAKKENFLKDVDWLNDLRVRASYGEVGNDAGVSLYGYQALYEIAKNGGNTALIKQTLAAPNIKWETTQTVDFGIEGRLFDRLNFSIGYFDKRSKDLLFEVRLPYSAGSYPHNEDMSNMSQYQNIGTISNRGFEIALSGEIIKNKDWNWTVSADATTLKNKVIKLPGGKDILHGVQKYSEGHSAYEFFTYHFAGVDQMTGNSLYDIADENVEAAEKAGTLVTINGKNYTTETANAERKWAGTALPSVYGSFGTNLRWKDLSLGVLFTYSLGGKIYDATYKSLMSTASASSASANHKDILKSWNGVPAGMTETSPNRIDPNGTPIIDFNLSTYNNDTSDRWLTSADYLIFKNINLSYNLPKTWIQSLGIQGLTVKAGAENLFTLTARKGMNPQYSFNGASGDTYVSARVFNFGLSVTF</sequence>
<evidence type="ECO:0000256" key="3">
    <source>
        <dbReference type="ARBA" id="ARBA00022452"/>
    </source>
</evidence>
<evidence type="ECO:0000313" key="12">
    <source>
        <dbReference type="Proteomes" id="UP000215155"/>
    </source>
</evidence>
<evidence type="ECO:0000256" key="2">
    <source>
        <dbReference type="ARBA" id="ARBA00022448"/>
    </source>
</evidence>
<evidence type="ECO:0000259" key="10">
    <source>
        <dbReference type="Pfam" id="PF07715"/>
    </source>
</evidence>
<dbReference type="InterPro" id="IPR023997">
    <property type="entry name" value="TonB-dep_OMP_SusC/RagA_CS"/>
</dbReference>
<dbReference type="InterPro" id="IPR036942">
    <property type="entry name" value="Beta-barrel_TonB_sf"/>
</dbReference>
<dbReference type="InterPro" id="IPR023996">
    <property type="entry name" value="TonB-dep_OMP_SusC/RagA"/>
</dbReference>
<feature type="chain" id="PRO_5041677335" evidence="9">
    <location>
        <begin position="22"/>
        <end position="1063"/>
    </location>
</feature>
<dbReference type="PANTHER" id="PTHR30069:SF29">
    <property type="entry name" value="HEMOGLOBIN AND HEMOGLOBIN-HAPTOGLOBIN-BINDING PROTEIN 1-RELATED"/>
    <property type="match status" value="1"/>
</dbReference>
<comment type="similarity">
    <text evidence="8">Belongs to the TonB-dependent receptor family.</text>
</comment>
<evidence type="ECO:0000256" key="8">
    <source>
        <dbReference type="PROSITE-ProRule" id="PRU01360"/>
    </source>
</evidence>
<dbReference type="RefSeq" id="WP_089544848.1">
    <property type="nucleotide sequence ID" value="NZ_NMPZ01000024.1"/>
</dbReference>
<dbReference type="SUPFAM" id="SSF56935">
    <property type="entry name" value="Porins"/>
    <property type="match status" value="1"/>
</dbReference>
<evidence type="ECO:0000256" key="5">
    <source>
        <dbReference type="ARBA" id="ARBA00022729"/>
    </source>
</evidence>
<dbReference type="Pfam" id="PF13715">
    <property type="entry name" value="CarbopepD_reg_2"/>
    <property type="match status" value="1"/>
</dbReference>
<reference evidence="11 12" key="1">
    <citation type="submission" date="2017-07" db="EMBL/GenBank/DDBJ databases">
        <title>Draft genome sequence of Prevotella copri isolated from the gut of healthy adult Indian.</title>
        <authorList>
            <person name="Das B."/>
            <person name="Bag S."/>
            <person name="Ghosh T.S."/>
        </authorList>
    </citation>
    <scope>NUCLEOTIDE SEQUENCE [LARGE SCALE GENOMIC DNA]</scope>
    <source>
        <strain evidence="11 12">Indica</strain>
    </source>
</reference>
<dbReference type="EMBL" id="NMPZ01000024">
    <property type="protein sequence ID" value="OXL43107.1"/>
    <property type="molecule type" value="Genomic_DNA"/>
</dbReference>
<dbReference type="GO" id="GO:0015344">
    <property type="term" value="F:siderophore uptake transmembrane transporter activity"/>
    <property type="evidence" value="ECO:0007669"/>
    <property type="project" value="TreeGrafter"/>
</dbReference>
<evidence type="ECO:0000256" key="9">
    <source>
        <dbReference type="SAM" id="SignalP"/>
    </source>
</evidence>
<dbReference type="GO" id="GO:0009279">
    <property type="term" value="C:cell outer membrane"/>
    <property type="evidence" value="ECO:0007669"/>
    <property type="project" value="UniProtKB-SubCell"/>
</dbReference>
<dbReference type="Gene3D" id="2.60.40.1120">
    <property type="entry name" value="Carboxypeptidase-like, regulatory domain"/>
    <property type="match status" value="1"/>
</dbReference>
<organism evidence="11 12">
    <name type="scientific">Segatella copri</name>
    <dbReference type="NCBI Taxonomy" id="165179"/>
    <lineage>
        <taxon>Bacteria</taxon>
        <taxon>Pseudomonadati</taxon>
        <taxon>Bacteroidota</taxon>
        <taxon>Bacteroidia</taxon>
        <taxon>Bacteroidales</taxon>
        <taxon>Prevotellaceae</taxon>
        <taxon>Segatella</taxon>
    </lineage>
</organism>
<dbReference type="AlphaFoldDB" id="A0AA91YW88"/>
<dbReference type="FunFam" id="2.60.40.1120:FF:000003">
    <property type="entry name" value="Outer membrane protein Omp121"/>
    <property type="match status" value="1"/>
</dbReference>
<comment type="subcellular location">
    <subcellularLocation>
        <location evidence="1 8">Cell outer membrane</location>
        <topology evidence="1 8">Multi-pass membrane protein</topology>
    </subcellularLocation>
</comment>
<dbReference type="Pfam" id="PF07715">
    <property type="entry name" value="Plug"/>
    <property type="match status" value="1"/>
</dbReference>
<proteinExistence type="inferred from homology"/>
<dbReference type="PROSITE" id="PS52016">
    <property type="entry name" value="TONB_DEPENDENT_REC_3"/>
    <property type="match status" value="1"/>
</dbReference>
<accession>A0AA91YW88</accession>
<feature type="signal peptide" evidence="9">
    <location>
        <begin position="1"/>
        <end position="21"/>
    </location>
</feature>
<dbReference type="NCBIfam" id="TIGR04057">
    <property type="entry name" value="SusC_RagA_signa"/>
    <property type="match status" value="1"/>
</dbReference>
<keyword evidence="7 8" id="KW-0998">Cell outer membrane</keyword>
<evidence type="ECO:0000313" key="11">
    <source>
        <dbReference type="EMBL" id="OXL43107.1"/>
    </source>
</evidence>
<dbReference type="SUPFAM" id="SSF49464">
    <property type="entry name" value="Carboxypeptidase regulatory domain-like"/>
    <property type="match status" value="1"/>
</dbReference>
<keyword evidence="3 8" id="KW-1134">Transmembrane beta strand</keyword>
<keyword evidence="4 8" id="KW-0812">Transmembrane</keyword>
<dbReference type="NCBIfam" id="TIGR04056">
    <property type="entry name" value="OMP_RagA_SusC"/>
    <property type="match status" value="1"/>
</dbReference>
<keyword evidence="5 9" id="KW-0732">Signal</keyword>
<protein>
    <submittedName>
        <fullName evidence="11">SusC/RagA family TonB-linked outer membrane protein</fullName>
    </submittedName>
</protein>
<dbReference type="Gene3D" id="2.40.170.20">
    <property type="entry name" value="TonB-dependent receptor, beta-barrel domain"/>
    <property type="match status" value="1"/>
</dbReference>
<evidence type="ECO:0000256" key="4">
    <source>
        <dbReference type="ARBA" id="ARBA00022692"/>
    </source>
</evidence>
<evidence type="ECO:0000256" key="7">
    <source>
        <dbReference type="ARBA" id="ARBA00023237"/>
    </source>
</evidence>
<gene>
    <name evidence="11" type="ORF">CFT61_13085</name>
</gene>
<dbReference type="Gene3D" id="2.170.130.10">
    <property type="entry name" value="TonB-dependent receptor, plug domain"/>
    <property type="match status" value="1"/>
</dbReference>
<keyword evidence="2 8" id="KW-0813">Transport</keyword>
<evidence type="ECO:0000256" key="6">
    <source>
        <dbReference type="ARBA" id="ARBA00023136"/>
    </source>
</evidence>
<dbReference type="InterPro" id="IPR039426">
    <property type="entry name" value="TonB-dep_rcpt-like"/>
</dbReference>
<dbReference type="GO" id="GO:0044718">
    <property type="term" value="P:siderophore transmembrane transport"/>
    <property type="evidence" value="ECO:0007669"/>
    <property type="project" value="TreeGrafter"/>
</dbReference>
<dbReference type="InterPro" id="IPR037066">
    <property type="entry name" value="Plug_dom_sf"/>
</dbReference>
<comment type="caution">
    <text evidence="11">The sequence shown here is derived from an EMBL/GenBank/DDBJ whole genome shotgun (WGS) entry which is preliminary data.</text>
</comment>
<dbReference type="Proteomes" id="UP000215155">
    <property type="component" value="Unassembled WGS sequence"/>
</dbReference>
<evidence type="ECO:0000256" key="1">
    <source>
        <dbReference type="ARBA" id="ARBA00004571"/>
    </source>
</evidence>
<feature type="domain" description="TonB-dependent receptor plug" evidence="10">
    <location>
        <begin position="112"/>
        <end position="220"/>
    </location>
</feature>
<dbReference type="PANTHER" id="PTHR30069">
    <property type="entry name" value="TONB-DEPENDENT OUTER MEMBRANE RECEPTOR"/>
    <property type="match status" value="1"/>
</dbReference>
<keyword evidence="6 8" id="KW-0472">Membrane</keyword>
<name>A0AA91YW88_9BACT</name>